<name>A0A5B9ED58_9BACT</name>
<organism evidence="2 3">
    <name type="scientific">Terriglobus albidus</name>
    <dbReference type="NCBI Taxonomy" id="1592106"/>
    <lineage>
        <taxon>Bacteria</taxon>
        <taxon>Pseudomonadati</taxon>
        <taxon>Acidobacteriota</taxon>
        <taxon>Terriglobia</taxon>
        <taxon>Terriglobales</taxon>
        <taxon>Acidobacteriaceae</taxon>
        <taxon>Terriglobus</taxon>
    </lineage>
</organism>
<proteinExistence type="predicted"/>
<keyword evidence="1" id="KW-0812">Transmembrane</keyword>
<dbReference type="KEGG" id="talb:FTW19_20480"/>
<sequence length="147" mass="16424">MRTSECTDQVVGDILSGWRYDISGLTPEMRVDYERHLAACDHCRSRQQLHRTVDVSLIVVSTLSVLAFIIAVAILHRYAGLSQVALAHLHLRRVEWALTMKDAAVAGLLFSTIAWVLVAVATPAPKVLNGMLQERISDDGRERYKRA</sequence>
<reference evidence="2 3" key="1">
    <citation type="submission" date="2019-08" db="EMBL/GenBank/DDBJ databases">
        <title>Complete genome sequence of Terriglobus albidus strain ORNL.</title>
        <authorList>
            <person name="Podar M."/>
        </authorList>
    </citation>
    <scope>NUCLEOTIDE SEQUENCE [LARGE SCALE GENOMIC DNA]</scope>
    <source>
        <strain evidence="2 3">ORNL</strain>
    </source>
</reference>
<keyword evidence="1" id="KW-0472">Membrane</keyword>
<evidence type="ECO:0000313" key="2">
    <source>
        <dbReference type="EMBL" id="QEE30148.1"/>
    </source>
</evidence>
<dbReference type="Proteomes" id="UP000321820">
    <property type="component" value="Chromosome"/>
</dbReference>
<evidence type="ECO:0000313" key="3">
    <source>
        <dbReference type="Proteomes" id="UP000321820"/>
    </source>
</evidence>
<feature type="transmembrane region" description="Helical" evidence="1">
    <location>
        <begin position="55"/>
        <end position="76"/>
    </location>
</feature>
<dbReference type="OrthoDB" id="120373at2"/>
<dbReference type="AlphaFoldDB" id="A0A5B9ED58"/>
<evidence type="ECO:0008006" key="4">
    <source>
        <dbReference type="Google" id="ProtNLM"/>
    </source>
</evidence>
<dbReference type="EMBL" id="CP042806">
    <property type="protein sequence ID" value="QEE30148.1"/>
    <property type="molecule type" value="Genomic_DNA"/>
</dbReference>
<evidence type="ECO:0000256" key="1">
    <source>
        <dbReference type="SAM" id="Phobius"/>
    </source>
</evidence>
<accession>A0A5B9ED58</accession>
<protein>
    <recommendedName>
        <fullName evidence="4">Zinc-finger domain-containing protein</fullName>
    </recommendedName>
</protein>
<gene>
    <name evidence="2" type="ORF">FTW19_20480</name>
</gene>
<dbReference type="RefSeq" id="WP_147649418.1">
    <property type="nucleotide sequence ID" value="NZ_CP042806.1"/>
</dbReference>
<feature type="transmembrane region" description="Helical" evidence="1">
    <location>
        <begin position="103"/>
        <end position="122"/>
    </location>
</feature>
<keyword evidence="3" id="KW-1185">Reference proteome</keyword>
<keyword evidence="1" id="KW-1133">Transmembrane helix</keyword>